<evidence type="ECO:0000313" key="2">
    <source>
        <dbReference type="Proteomes" id="UP000074382"/>
    </source>
</evidence>
<keyword evidence="2" id="KW-1185">Reference proteome</keyword>
<dbReference type="OrthoDB" id="9789109at2"/>
<dbReference type="AlphaFoldDB" id="A0A147KN69"/>
<dbReference type="Pfam" id="PF04343">
    <property type="entry name" value="DUF488"/>
    <property type="match status" value="1"/>
</dbReference>
<evidence type="ECO:0008006" key="3">
    <source>
        <dbReference type="Google" id="ProtNLM"/>
    </source>
</evidence>
<accession>A0A147KN69</accession>
<dbReference type="EMBL" id="LGEM01000001">
    <property type="protein sequence ID" value="KUP98688.1"/>
    <property type="molecule type" value="Genomic_DNA"/>
</dbReference>
<gene>
    <name evidence="1" type="ORF">AC529_00170</name>
</gene>
<dbReference type="PANTHER" id="PTHR39337">
    <property type="entry name" value="BLR5642 PROTEIN"/>
    <property type="match status" value="1"/>
</dbReference>
<dbReference type="Proteomes" id="UP000074382">
    <property type="component" value="Unassembled WGS sequence"/>
</dbReference>
<proteinExistence type="predicted"/>
<dbReference type="RefSeq" id="WP_068756478.1">
    <property type="nucleotide sequence ID" value="NZ_KQ950182.1"/>
</dbReference>
<dbReference type="InterPro" id="IPR007438">
    <property type="entry name" value="DUF488"/>
</dbReference>
<protein>
    <recommendedName>
        <fullName evidence="3">DUF488 domain-containing protein</fullName>
    </recommendedName>
</protein>
<evidence type="ECO:0000313" key="1">
    <source>
        <dbReference type="EMBL" id="KUP98688.1"/>
    </source>
</evidence>
<organism evidence="1 2">
    <name type="scientific">Thermobifida cellulosilytica TB100</name>
    <dbReference type="NCBI Taxonomy" id="665004"/>
    <lineage>
        <taxon>Bacteria</taxon>
        <taxon>Bacillati</taxon>
        <taxon>Actinomycetota</taxon>
        <taxon>Actinomycetes</taxon>
        <taxon>Streptosporangiales</taxon>
        <taxon>Nocardiopsidaceae</taxon>
        <taxon>Thermobifida</taxon>
    </lineage>
</organism>
<sequence length="149" mass="16583">MVQETALGLLGVGYEGLDVVRFVERLQSHGVSLLVDIRKTPVSRKPGLSKTRLGESLRAAGIEYRHAPCLGNPKWNRPGFAGEPSEREAARSAYSALLRSNEADRWLRWIAEQAATRTVALMCVEADEERCHRYVALREIRRRTGGPAA</sequence>
<dbReference type="PATRIC" id="fig|665004.4.peg.2580"/>
<comment type="caution">
    <text evidence="1">The sequence shown here is derived from an EMBL/GenBank/DDBJ whole genome shotgun (WGS) entry which is preliminary data.</text>
</comment>
<dbReference type="PANTHER" id="PTHR39337:SF1">
    <property type="entry name" value="BLR5642 PROTEIN"/>
    <property type="match status" value="1"/>
</dbReference>
<name>A0A147KN69_THECS</name>
<reference evidence="2" key="1">
    <citation type="journal article" date="2017" name="Acta Aliment.">
        <title>Plant polysaccharide degrading enzyme system of Thermpbifida cellulosilytica TB100 revealed by de novo genome project data.</title>
        <authorList>
            <person name="Toth A."/>
            <person name="Baka E."/>
            <person name="Luzics S."/>
            <person name="Bata-Vidacs I."/>
            <person name="Nagy I."/>
            <person name="Balint B."/>
            <person name="Herceg R."/>
            <person name="Olasz F."/>
            <person name="Wilk T."/>
            <person name="Nagy T."/>
            <person name="Kriszt B."/>
            <person name="Nagy I."/>
            <person name="Kukolya J."/>
        </authorList>
    </citation>
    <scope>NUCLEOTIDE SEQUENCE [LARGE SCALE GENOMIC DNA]</scope>
    <source>
        <strain evidence="2">TB100</strain>
    </source>
</reference>